<feature type="domain" description="Tc1-like transposase DDE" evidence="1">
    <location>
        <begin position="16"/>
        <end position="189"/>
    </location>
</feature>
<dbReference type="RefSeq" id="WP_236022788.1">
    <property type="nucleotide sequence ID" value="NZ_BNJJ01000002.1"/>
</dbReference>
<organism evidence="2 4">
    <name type="scientific">Dictyobacter formicarum</name>
    <dbReference type="NCBI Taxonomy" id="2778368"/>
    <lineage>
        <taxon>Bacteria</taxon>
        <taxon>Bacillati</taxon>
        <taxon>Chloroflexota</taxon>
        <taxon>Ktedonobacteria</taxon>
        <taxon>Ktedonobacterales</taxon>
        <taxon>Dictyobacteraceae</taxon>
        <taxon>Dictyobacter</taxon>
    </lineage>
</organism>
<keyword evidence="4" id="KW-1185">Reference proteome</keyword>
<evidence type="ECO:0000259" key="1">
    <source>
        <dbReference type="Pfam" id="PF13358"/>
    </source>
</evidence>
<sequence>MIERAYVLAERVGLPLWCEDEAGPYQTIPHPGFAWQPEGEPGRQDHQYIRGKTCKFLTLFRPATGELRAKPVDQSTNAILHPWLKEELEALLKECPPVPEAVPEGRRWQDWDPFPAAEQLDRFLPPLRMLLILDNLAGHYSRDLVSWCHERGIGLLYTPCAGSWLNMAESVQRIIIRRALEGHHVYDVEILKDWLRDTIEGWNRHPTPFIWGGKRHARRDRAYARRHRQGGSGATSQYVVPRRIRSVRYYKPASNATGSSK</sequence>
<proteinExistence type="predicted"/>
<accession>A0ABQ3V9G6</accession>
<evidence type="ECO:0000313" key="2">
    <source>
        <dbReference type="EMBL" id="GHO82489.1"/>
    </source>
</evidence>
<dbReference type="Proteomes" id="UP000635565">
    <property type="component" value="Unassembled WGS sequence"/>
</dbReference>
<reference evidence="2 4" key="1">
    <citation type="journal article" date="2021" name="Int. J. Syst. Evol. Microbiol.">
        <title>Reticulibacter mediterranei gen. nov., sp. nov., within the new family Reticulibacteraceae fam. nov., and Ktedonospora formicarum gen. nov., sp. nov., Ktedonobacter robiniae sp. nov., Dictyobacter formicarum sp. nov. and Dictyobacter arantiisoli sp. nov., belonging to the class Ktedonobacteria.</title>
        <authorList>
            <person name="Yabe S."/>
            <person name="Zheng Y."/>
            <person name="Wang C.M."/>
            <person name="Sakai Y."/>
            <person name="Abe K."/>
            <person name="Yokota A."/>
            <person name="Donadio S."/>
            <person name="Cavaletti L."/>
            <person name="Monciardini P."/>
        </authorList>
    </citation>
    <scope>NUCLEOTIDE SEQUENCE [LARGE SCALE GENOMIC DNA]</scope>
    <source>
        <strain evidence="2 4">SOSP1-9</strain>
    </source>
</reference>
<evidence type="ECO:0000313" key="3">
    <source>
        <dbReference type="EMBL" id="GHO89782.1"/>
    </source>
</evidence>
<dbReference type="InterPro" id="IPR038717">
    <property type="entry name" value="Tc1-like_DDE_dom"/>
</dbReference>
<gene>
    <name evidence="2" type="ORF">KSZ_04950</name>
    <name evidence="3" type="ORF">KSZ_77880</name>
</gene>
<dbReference type="InterPro" id="IPR036397">
    <property type="entry name" value="RNaseH_sf"/>
</dbReference>
<dbReference type="EMBL" id="BNJJ01000002">
    <property type="protein sequence ID" value="GHO82489.1"/>
    <property type="molecule type" value="Genomic_DNA"/>
</dbReference>
<protein>
    <recommendedName>
        <fullName evidence="1">Tc1-like transposase DDE domain-containing protein</fullName>
    </recommendedName>
</protein>
<dbReference type="Gene3D" id="3.30.420.10">
    <property type="entry name" value="Ribonuclease H-like superfamily/Ribonuclease H"/>
    <property type="match status" value="1"/>
</dbReference>
<comment type="caution">
    <text evidence="2">The sequence shown here is derived from an EMBL/GenBank/DDBJ whole genome shotgun (WGS) entry which is preliminary data.</text>
</comment>
<dbReference type="EMBL" id="BNJJ01000045">
    <property type="protein sequence ID" value="GHO89782.1"/>
    <property type="molecule type" value="Genomic_DNA"/>
</dbReference>
<dbReference type="Pfam" id="PF13358">
    <property type="entry name" value="DDE_3"/>
    <property type="match status" value="1"/>
</dbReference>
<name>A0ABQ3V9G6_9CHLR</name>
<evidence type="ECO:0000313" key="4">
    <source>
        <dbReference type="Proteomes" id="UP000635565"/>
    </source>
</evidence>